<protein>
    <submittedName>
        <fullName evidence="1">Uncharacterized protein</fullName>
    </submittedName>
</protein>
<evidence type="ECO:0000313" key="2">
    <source>
        <dbReference type="Proteomes" id="UP000800040"/>
    </source>
</evidence>
<evidence type="ECO:0000313" key="1">
    <source>
        <dbReference type="EMBL" id="KAF1831636.1"/>
    </source>
</evidence>
<keyword evidence="2" id="KW-1185">Reference proteome</keyword>
<dbReference type="EMBL" id="ML975358">
    <property type="protein sequence ID" value="KAF1831636.1"/>
    <property type="molecule type" value="Genomic_DNA"/>
</dbReference>
<proteinExistence type="predicted"/>
<organism evidence="1 2">
    <name type="scientific">Decorospora gaudefroyi</name>
    <dbReference type="NCBI Taxonomy" id="184978"/>
    <lineage>
        <taxon>Eukaryota</taxon>
        <taxon>Fungi</taxon>
        <taxon>Dikarya</taxon>
        <taxon>Ascomycota</taxon>
        <taxon>Pezizomycotina</taxon>
        <taxon>Dothideomycetes</taxon>
        <taxon>Pleosporomycetidae</taxon>
        <taxon>Pleosporales</taxon>
        <taxon>Pleosporineae</taxon>
        <taxon>Pleosporaceae</taxon>
        <taxon>Decorospora</taxon>
    </lineage>
</organism>
<gene>
    <name evidence="1" type="ORF">BDW02DRAFT_41846</name>
</gene>
<name>A0A6A5K6D1_9PLEO</name>
<sequence>MPCSLSRPCPAQVRGAFEASTACIRIRSSVSFLVSRTRSWIFFGLLKCHPHFLFLLRLFPIFFFHSLAAVHSLPSYQLRNLAFILFQHINPSLSL</sequence>
<accession>A0A6A5K6D1</accession>
<reference evidence="1" key="1">
    <citation type="submission" date="2020-01" db="EMBL/GenBank/DDBJ databases">
        <authorList>
            <consortium name="DOE Joint Genome Institute"/>
            <person name="Haridas S."/>
            <person name="Albert R."/>
            <person name="Binder M."/>
            <person name="Bloem J."/>
            <person name="Labutti K."/>
            <person name="Salamov A."/>
            <person name="Andreopoulos B."/>
            <person name="Baker S.E."/>
            <person name="Barry K."/>
            <person name="Bills G."/>
            <person name="Bluhm B.H."/>
            <person name="Cannon C."/>
            <person name="Castanera R."/>
            <person name="Culley D.E."/>
            <person name="Daum C."/>
            <person name="Ezra D."/>
            <person name="Gonzalez J.B."/>
            <person name="Henrissat B."/>
            <person name="Kuo A."/>
            <person name="Liang C."/>
            <person name="Lipzen A."/>
            <person name="Lutzoni F."/>
            <person name="Magnuson J."/>
            <person name="Mondo S."/>
            <person name="Nolan M."/>
            <person name="Ohm R."/>
            <person name="Pangilinan J."/>
            <person name="Park H.-J."/>
            <person name="Ramirez L."/>
            <person name="Alfaro M."/>
            <person name="Sun H."/>
            <person name="Tritt A."/>
            <person name="Yoshinaga Y."/>
            <person name="Zwiers L.-H."/>
            <person name="Turgeon B.G."/>
            <person name="Goodwin S.B."/>
            <person name="Spatafora J.W."/>
            <person name="Crous P.W."/>
            <person name="Grigoriev I.V."/>
        </authorList>
    </citation>
    <scope>NUCLEOTIDE SEQUENCE</scope>
    <source>
        <strain evidence="1">P77</strain>
    </source>
</reference>
<dbReference type="AlphaFoldDB" id="A0A6A5K6D1"/>
<dbReference type="Proteomes" id="UP000800040">
    <property type="component" value="Unassembled WGS sequence"/>
</dbReference>